<dbReference type="GO" id="GO:0005975">
    <property type="term" value="P:carbohydrate metabolic process"/>
    <property type="evidence" value="ECO:0007669"/>
    <property type="project" value="InterPro"/>
</dbReference>
<keyword evidence="4" id="KW-0378">Hydrolase</keyword>
<evidence type="ECO:0000313" key="8">
    <source>
        <dbReference type="EMBL" id="KKM24459.1"/>
    </source>
</evidence>
<evidence type="ECO:0000259" key="7">
    <source>
        <dbReference type="Pfam" id="PF02838"/>
    </source>
</evidence>
<protein>
    <recommendedName>
        <fullName evidence="3">beta-N-acetylhexosaminidase</fullName>
        <ecNumber evidence="3">3.2.1.52</ecNumber>
    </recommendedName>
</protein>
<dbReference type="InterPro" id="IPR025705">
    <property type="entry name" value="Beta_hexosaminidase_sua/sub"/>
</dbReference>
<evidence type="ECO:0000256" key="5">
    <source>
        <dbReference type="ARBA" id="ARBA00023295"/>
    </source>
</evidence>
<feature type="domain" description="Glycoside hydrolase family 20 catalytic" evidence="6">
    <location>
        <begin position="173"/>
        <end position="362"/>
    </location>
</feature>
<dbReference type="InterPro" id="IPR017853">
    <property type="entry name" value="GH"/>
</dbReference>
<proteinExistence type="inferred from homology"/>
<dbReference type="Pfam" id="PF00728">
    <property type="entry name" value="Glyco_hydro_20"/>
    <property type="match status" value="1"/>
</dbReference>
<evidence type="ECO:0000256" key="4">
    <source>
        <dbReference type="ARBA" id="ARBA00022801"/>
    </source>
</evidence>
<comment type="catalytic activity">
    <reaction evidence="1">
        <text>Hydrolysis of terminal non-reducing N-acetyl-D-hexosamine residues in N-acetyl-beta-D-hexosaminides.</text>
        <dbReference type="EC" id="3.2.1.52"/>
    </reaction>
</comment>
<dbReference type="PRINTS" id="PR00738">
    <property type="entry name" value="GLHYDRLASE20"/>
</dbReference>
<evidence type="ECO:0000256" key="1">
    <source>
        <dbReference type="ARBA" id="ARBA00001231"/>
    </source>
</evidence>
<comment type="similarity">
    <text evidence="2">Belongs to the glycosyl hydrolase 20 family.</text>
</comment>
<dbReference type="EC" id="3.2.1.52" evidence="3"/>
<dbReference type="EMBL" id="LAZR01012919">
    <property type="protein sequence ID" value="KKM24459.1"/>
    <property type="molecule type" value="Genomic_DNA"/>
</dbReference>
<dbReference type="SUPFAM" id="SSF51445">
    <property type="entry name" value="(Trans)glycosidases"/>
    <property type="match status" value="1"/>
</dbReference>
<dbReference type="Pfam" id="PF02838">
    <property type="entry name" value="Glyco_hydro_20b"/>
    <property type="match status" value="1"/>
</dbReference>
<dbReference type="Gene3D" id="3.30.379.10">
    <property type="entry name" value="Chitobiase/beta-hexosaminidase domain 2-like"/>
    <property type="match status" value="1"/>
</dbReference>
<dbReference type="AlphaFoldDB" id="A0A0F9IWN1"/>
<feature type="non-terminal residue" evidence="8">
    <location>
        <position position="1"/>
    </location>
</feature>
<dbReference type="PANTHER" id="PTHR22600:SF57">
    <property type="entry name" value="BETA-N-ACETYLHEXOSAMINIDASE"/>
    <property type="match status" value="1"/>
</dbReference>
<name>A0A0F9IWN1_9ZZZZ</name>
<dbReference type="PANTHER" id="PTHR22600">
    <property type="entry name" value="BETA-HEXOSAMINIDASE"/>
    <property type="match status" value="1"/>
</dbReference>
<feature type="domain" description="Beta-hexosaminidase bacterial type N-terminal" evidence="7">
    <location>
        <begin position="37"/>
        <end position="170"/>
    </location>
</feature>
<reference evidence="8" key="1">
    <citation type="journal article" date="2015" name="Nature">
        <title>Complex archaea that bridge the gap between prokaryotes and eukaryotes.</title>
        <authorList>
            <person name="Spang A."/>
            <person name="Saw J.H."/>
            <person name="Jorgensen S.L."/>
            <person name="Zaremba-Niedzwiedzka K."/>
            <person name="Martijn J."/>
            <person name="Lind A.E."/>
            <person name="van Eijk R."/>
            <person name="Schleper C."/>
            <person name="Guy L."/>
            <person name="Ettema T.J."/>
        </authorList>
    </citation>
    <scope>NUCLEOTIDE SEQUENCE</scope>
</reference>
<gene>
    <name evidence="8" type="ORF">LCGC14_1604870</name>
</gene>
<dbReference type="InterPro" id="IPR015882">
    <property type="entry name" value="HEX_bac_N"/>
</dbReference>
<sequence length="748" mass="83991">TIAAGLLAGDLGPGSPCRISRAAAAEGLLTPLRARGYAVLPTPRKVELRPGSVRLDAGWRLQTPGLDDKDIAVRTLIDALKREHGLALARGGDGRSQKVLRLRVSAGAVKTGAKDDRHGQAYRIVVAPGSIEVVGNAPPGLFYGVQTLLQLLEGDGRDRARLPVGTITDWPGYELRFVHWDTKHHQDRVETLERFLDQMAAFKLNMVSFELEDKFHYPSHPIIGAPTAFTTEQMQRLVRYALDRHIQIVPNVQAPAHLTYVLKHKQFAHLRCDGSNYQSCMDNPEVRKLIFDMYDDLCRATKGVKYFHVSTDEVYYAGICQKYRKPYNPKNRSLTWVDFVKAAHAHLAKRGRRIIIWAEFPLLAEHVKLLPADIINGICSPGKRSSLLRAMEKRGMRQLAYASMQGAEKLFPNHFAYTDRNGRRRPGRLADAYRTTLGLTPRGAMIGTFAAAWDDAGLHNETFWLGWAAMAQGGWTPGAVSVDQTVADFMDVHYGRKVTDMAGVYRDLQSQARFWESLWQRLPSKRRVRPGYGYSGGKRATKRRDMTLLPPALPTLPDLAVKGVYRTRYAKVLAEAPDRLAQSDRLIARLHANVPRAERNRYSLEVFLSLTYFQRSTVEMIAKVAQAEDMLTQAAKAHKAKEPARAVSLLTKAHGRVGEAQARIDRSYRKLVAVWEESRYPRNAAVGGRQFVHVMDDVKDHFADRRRDLSYHTAPIDNIGLDAWRSALAKLVNSYARSYNVKPPALDP</sequence>
<dbReference type="Gene3D" id="3.20.20.80">
    <property type="entry name" value="Glycosidases"/>
    <property type="match status" value="1"/>
</dbReference>
<evidence type="ECO:0000256" key="3">
    <source>
        <dbReference type="ARBA" id="ARBA00012663"/>
    </source>
</evidence>
<dbReference type="GO" id="GO:0030203">
    <property type="term" value="P:glycosaminoglycan metabolic process"/>
    <property type="evidence" value="ECO:0007669"/>
    <property type="project" value="TreeGrafter"/>
</dbReference>
<dbReference type="SUPFAM" id="SSF55545">
    <property type="entry name" value="beta-N-acetylhexosaminidase-like domain"/>
    <property type="match status" value="1"/>
</dbReference>
<dbReference type="InterPro" id="IPR015883">
    <property type="entry name" value="Glyco_hydro_20_cat"/>
</dbReference>
<comment type="caution">
    <text evidence="8">The sequence shown here is derived from an EMBL/GenBank/DDBJ whole genome shotgun (WGS) entry which is preliminary data.</text>
</comment>
<accession>A0A0F9IWN1</accession>
<evidence type="ECO:0000259" key="6">
    <source>
        <dbReference type="Pfam" id="PF00728"/>
    </source>
</evidence>
<dbReference type="GO" id="GO:0016020">
    <property type="term" value="C:membrane"/>
    <property type="evidence" value="ECO:0007669"/>
    <property type="project" value="TreeGrafter"/>
</dbReference>
<evidence type="ECO:0000256" key="2">
    <source>
        <dbReference type="ARBA" id="ARBA00006285"/>
    </source>
</evidence>
<organism evidence="8">
    <name type="scientific">marine sediment metagenome</name>
    <dbReference type="NCBI Taxonomy" id="412755"/>
    <lineage>
        <taxon>unclassified sequences</taxon>
        <taxon>metagenomes</taxon>
        <taxon>ecological metagenomes</taxon>
    </lineage>
</organism>
<keyword evidence="5" id="KW-0326">Glycosidase</keyword>
<dbReference type="GO" id="GO:0004563">
    <property type="term" value="F:beta-N-acetylhexosaminidase activity"/>
    <property type="evidence" value="ECO:0007669"/>
    <property type="project" value="UniProtKB-EC"/>
</dbReference>
<dbReference type="InterPro" id="IPR029018">
    <property type="entry name" value="Hex-like_dom2"/>
</dbReference>